<dbReference type="HAMAP" id="MF_00235">
    <property type="entry name" value="Adenylate_kinase_Adk"/>
    <property type="match status" value="1"/>
</dbReference>
<comment type="caution">
    <text evidence="4">The sequence shown here is derived from an EMBL/GenBank/DDBJ whole genome shotgun (WGS) entry which is preliminary data.</text>
</comment>
<dbReference type="PANTHER" id="PTHR23359">
    <property type="entry name" value="NUCLEOTIDE KINASE"/>
    <property type="match status" value="1"/>
</dbReference>
<dbReference type="AlphaFoldDB" id="X0XWK7"/>
<keyword evidence="1" id="KW-0808">Transferase</keyword>
<dbReference type="Pfam" id="PF00406">
    <property type="entry name" value="ADK"/>
    <property type="match status" value="1"/>
</dbReference>
<evidence type="ECO:0000313" key="4">
    <source>
        <dbReference type="EMBL" id="GAG29156.1"/>
    </source>
</evidence>
<organism evidence="4">
    <name type="scientific">marine sediment metagenome</name>
    <dbReference type="NCBI Taxonomy" id="412755"/>
    <lineage>
        <taxon>unclassified sequences</taxon>
        <taxon>metagenomes</taxon>
        <taxon>ecological metagenomes</taxon>
    </lineage>
</organism>
<dbReference type="GO" id="GO:0006139">
    <property type="term" value="P:nucleobase-containing compound metabolic process"/>
    <property type="evidence" value="ECO:0007669"/>
    <property type="project" value="InterPro"/>
</dbReference>
<dbReference type="Gene3D" id="3.40.50.300">
    <property type="entry name" value="P-loop containing nucleotide triphosphate hydrolases"/>
    <property type="match status" value="1"/>
</dbReference>
<evidence type="ECO:0008006" key="5">
    <source>
        <dbReference type="Google" id="ProtNLM"/>
    </source>
</evidence>
<dbReference type="EMBL" id="BARS01045059">
    <property type="protein sequence ID" value="GAG29156.1"/>
    <property type="molecule type" value="Genomic_DNA"/>
</dbReference>
<reference evidence="4" key="1">
    <citation type="journal article" date="2014" name="Front. Microbiol.">
        <title>High frequency of phylogenetically diverse reductive dehalogenase-homologous genes in deep subseafloor sedimentary metagenomes.</title>
        <authorList>
            <person name="Kawai M."/>
            <person name="Futagami T."/>
            <person name="Toyoda A."/>
            <person name="Takaki Y."/>
            <person name="Nishi S."/>
            <person name="Hori S."/>
            <person name="Arai W."/>
            <person name="Tsubouchi T."/>
            <person name="Morono Y."/>
            <person name="Uchiyama I."/>
            <person name="Ito T."/>
            <person name="Fujiyama A."/>
            <person name="Inagaki F."/>
            <person name="Takami H."/>
        </authorList>
    </citation>
    <scope>NUCLEOTIDE SEQUENCE</scope>
    <source>
        <strain evidence="4">Expedition CK06-06</strain>
    </source>
</reference>
<dbReference type="PRINTS" id="PR00094">
    <property type="entry name" value="ADENYLTKNASE"/>
</dbReference>
<keyword evidence="2" id="KW-0547">Nucleotide-binding</keyword>
<dbReference type="SUPFAM" id="SSF52540">
    <property type="entry name" value="P-loop containing nucleoside triphosphate hydrolases"/>
    <property type="match status" value="1"/>
</dbReference>
<feature type="non-terminal residue" evidence="4">
    <location>
        <position position="153"/>
    </location>
</feature>
<dbReference type="InterPro" id="IPR033690">
    <property type="entry name" value="Adenylat_kinase_CS"/>
</dbReference>
<dbReference type="CDD" id="cd01428">
    <property type="entry name" value="ADK"/>
    <property type="match status" value="1"/>
</dbReference>
<name>X0XWK7_9ZZZZ</name>
<evidence type="ECO:0000256" key="3">
    <source>
        <dbReference type="ARBA" id="ARBA00022777"/>
    </source>
</evidence>
<dbReference type="PROSITE" id="PS00113">
    <property type="entry name" value="ADENYLATE_KINASE"/>
    <property type="match status" value="1"/>
</dbReference>
<proteinExistence type="inferred from homology"/>
<evidence type="ECO:0000256" key="2">
    <source>
        <dbReference type="ARBA" id="ARBA00022741"/>
    </source>
</evidence>
<dbReference type="InterPro" id="IPR027417">
    <property type="entry name" value="P-loop_NTPase"/>
</dbReference>
<gene>
    <name evidence="4" type="ORF">S01H1_67988</name>
</gene>
<evidence type="ECO:0000256" key="1">
    <source>
        <dbReference type="ARBA" id="ARBA00022679"/>
    </source>
</evidence>
<dbReference type="GO" id="GO:0019205">
    <property type="term" value="F:nucleobase-containing compound kinase activity"/>
    <property type="evidence" value="ECO:0007669"/>
    <property type="project" value="InterPro"/>
</dbReference>
<keyword evidence="3" id="KW-0418">Kinase</keyword>
<dbReference type="GO" id="GO:0005524">
    <property type="term" value="F:ATP binding"/>
    <property type="evidence" value="ECO:0007669"/>
    <property type="project" value="InterPro"/>
</dbReference>
<accession>X0XWK7</accession>
<dbReference type="InterPro" id="IPR000850">
    <property type="entry name" value="Adenylat/UMP-CMP_kin"/>
</dbReference>
<sequence length="153" mass="16252">MNIVMMGVQGSGKGTQSKLLAEKLSLPHISTGDLFRANISQSTEFGRKAKKYTDSGQLVPDTVVIDMVADRLGRDDAASGFILDGFPRSAVQLAALEYLAPVERAVMLELDDATAIARLGGRSECAACGILYGANRQPKKPGACDHCGQPLKE</sequence>
<protein>
    <recommendedName>
        <fullName evidence="5">Adenylate kinase active site lid domain-containing protein</fullName>
    </recommendedName>
</protein>